<dbReference type="EMBL" id="CAJOAX010000121">
    <property type="protein sequence ID" value="CAF3515058.1"/>
    <property type="molecule type" value="Genomic_DNA"/>
</dbReference>
<evidence type="ECO:0000313" key="1">
    <source>
        <dbReference type="EMBL" id="CAF0962406.1"/>
    </source>
</evidence>
<dbReference type="Proteomes" id="UP000663874">
    <property type="component" value="Unassembled WGS sequence"/>
</dbReference>
<dbReference type="Proteomes" id="UP000663882">
    <property type="component" value="Unassembled WGS sequence"/>
</dbReference>
<dbReference type="EMBL" id="CAJNOO010000504">
    <property type="protein sequence ID" value="CAF0962406.1"/>
    <property type="molecule type" value="Genomic_DNA"/>
</dbReference>
<evidence type="ECO:0000313" key="4">
    <source>
        <dbReference type="Proteomes" id="UP000663882"/>
    </source>
</evidence>
<sequence>MGATANTTASSATMRRRRRMAENYLVIWVGGNINPTNEDCQNTLVQLRSVVNEVNPCTTAEDCIQYLNENNEETAFVISSGALGQHLVPDIHDMPKLDAIYIFCW</sequence>
<dbReference type="OrthoDB" id="10046831at2759"/>
<gene>
    <name evidence="3" type="ORF">FNK824_LOCUS36230</name>
    <name evidence="2" type="ORF">OTI717_LOCUS2486</name>
    <name evidence="1" type="ORF">RFH988_LOCUS12213</name>
</gene>
<dbReference type="AlphaFoldDB" id="A0A814E347"/>
<dbReference type="EMBL" id="CAJOBE010016437">
    <property type="protein sequence ID" value="CAF4200369.1"/>
    <property type="molecule type" value="Genomic_DNA"/>
</dbReference>
<organism evidence="1 4">
    <name type="scientific">Rotaria sordida</name>
    <dbReference type="NCBI Taxonomy" id="392033"/>
    <lineage>
        <taxon>Eukaryota</taxon>
        <taxon>Metazoa</taxon>
        <taxon>Spiralia</taxon>
        <taxon>Gnathifera</taxon>
        <taxon>Rotifera</taxon>
        <taxon>Eurotatoria</taxon>
        <taxon>Bdelloidea</taxon>
        <taxon>Philodinida</taxon>
        <taxon>Philodinidae</taxon>
        <taxon>Rotaria</taxon>
    </lineage>
</organism>
<accession>A0A814E347</accession>
<comment type="caution">
    <text evidence="1">The sequence shown here is derived from an EMBL/GenBank/DDBJ whole genome shotgun (WGS) entry which is preliminary data.</text>
</comment>
<dbReference type="Proteomes" id="UP000663823">
    <property type="component" value="Unassembled WGS sequence"/>
</dbReference>
<evidence type="ECO:0000313" key="2">
    <source>
        <dbReference type="EMBL" id="CAF3515058.1"/>
    </source>
</evidence>
<reference evidence="1" key="1">
    <citation type="submission" date="2021-02" db="EMBL/GenBank/DDBJ databases">
        <authorList>
            <person name="Nowell W R."/>
        </authorList>
    </citation>
    <scope>NUCLEOTIDE SEQUENCE</scope>
</reference>
<proteinExistence type="predicted"/>
<protein>
    <submittedName>
        <fullName evidence="1">Uncharacterized protein</fullName>
    </submittedName>
</protein>
<name>A0A814E347_9BILA</name>
<evidence type="ECO:0000313" key="3">
    <source>
        <dbReference type="EMBL" id="CAF4200369.1"/>
    </source>
</evidence>